<proteinExistence type="predicted"/>
<keyword evidence="7" id="KW-0547">Nucleotide-binding</keyword>
<dbReference type="Gene3D" id="3.30.565.10">
    <property type="entry name" value="Histidine kinase-like ATPase, C-terminal domain"/>
    <property type="match status" value="1"/>
</dbReference>
<dbReference type="InterPro" id="IPR036097">
    <property type="entry name" value="HisK_dim/P_sf"/>
</dbReference>
<evidence type="ECO:0000256" key="12">
    <source>
        <dbReference type="PROSITE-ProRule" id="PRU00169"/>
    </source>
</evidence>
<dbReference type="CDD" id="cd16922">
    <property type="entry name" value="HATPase_EvgS-ArcB-TorS-like"/>
    <property type="match status" value="1"/>
</dbReference>
<feature type="domain" description="Response regulatory" evidence="15">
    <location>
        <begin position="518"/>
        <end position="637"/>
    </location>
</feature>
<keyword evidence="4 12" id="KW-0597">Phosphoprotein</keyword>
<dbReference type="Pfam" id="PF11845">
    <property type="entry name" value="Tll0287-like"/>
    <property type="match status" value="1"/>
</dbReference>
<evidence type="ECO:0000313" key="17">
    <source>
        <dbReference type="Proteomes" id="UP000181901"/>
    </source>
</evidence>
<reference evidence="16 17" key="1">
    <citation type="submission" date="2015-09" db="EMBL/GenBank/DDBJ databases">
        <title>Genome of Desulfovibrio dechloracetivorans BerOc1, a mercury methylating strain isolated from highly hydrocarbons and metals contaminated coastal sediments.</title>
        <authorList>
            <person name="Goni Urriza M."/>
            <person name="Gassie C."/>
            <person name="Bouchez O."/>
            <person name="Klopp C."/>
            <person name="Ranchou-Peyruse A."/>
            <person name="Remy G."/>
        </authorList>
    </citation>
    <scope>NUCLEOTIDE SEQUENCE [LARGE SCALE GENOMIC DNA]</scope>
    <source>
        <strain evidence="16 17">BerOc1</strain>
    </source>
</reference>
<dbReference type="InterPro" id="IPR001789">
    <property type="entry name" value="Sig_transdc_resp-reg_receiver"/>
</dbReference>
<dbReference type="GO" id="GO:0005524">
    <property type="term" value="F:ATP binding"/>
    <property type="evidence" value="ECO:0007669"/>
    <property type="project" value="UniProtKB-KW"/>
</dbReference>
<dbReference type="OrthoDB" id="5383323at2"/>
<dbReference type="Gene3D" id="3.40.50.2300">
    <property type="match status" value="1"/>
</dbReference>
<dbReference type="Gene3D" id="3.30.450.290">
    <property type="match status" value="1"/>
</dbReference>
<dbReference type="Gene3D" id="1.10.287.130">
    <property type="match status" value="1"/>
</dbReference>
<dbReference type="PROSITE" id="PS50109">
    <property type="entry name" value="HIS_KIN"/>
    <property type="match status" value="1"/>
</dbReference>
<accession>A0A1J5MTN7</accession>
<dbReference type="SUPFAM" id="SSF55874">
    <property type="entry name" value="ATPase domain of HSP90 chaperone/DNA topoisomerase II/histidine kinase"/>
    <property type="match status" value="1"/>
</dbReference>
<dbReference type="InterPro" id="IPR003661">
    <property type="entry name" value="HisK_dim/P_dom"/>
</dbReference>
<evidence type="ECO:0000256" key="9">
    <source>
        <dbReference type="ARBA" id="ARBA00022840"/>
    </source>
</evidence>
<dbReference type="Proteomes" id="UP000181901">
    <property type="component" value="Unassembled WGS sequence"/>
</dbReference>
<dbReference type="EMBL" id="LKAQ01000004">
    <property type="protein sequence ID" value="OIQ49370.1"/>
    <property type="molecule type" value="Genomic_DNA"/>
</dbReference>
<dbReference type="InterPro" id="IPR011006">
    <property type="entry name" value="CheY-like_superfamily"/>
</dbReference>
<evidence type="ECO:0000256" key="7">
    <source>
        <dbReference type="ARBA" id="ARBA00022741"/>
    </source>
</evidence>
<dbReference type="FunFam" id="1.10.287.130:FF:000004">
    <property type="entry name" value="Ethylene receptor 1"/>
    <property type="match status" value="1"/>
</dbReference>
<dbReference type="SMART" id="SM00388">
    <property type="entry name" value="HisKA"/>
    <property type="match status" value="1"/>
</dbReference>
<evidence type="ECO:0000256" key="4">
    <source>
        <dbReference type="ARBA" id="ARBA00022553"/>
    </source>
</evidence>
<dbReference type="InterPro" id="IPR005467">
    <property type="entry name" value="His_kinase_dom"/>
</dbReference>
<keyword evidence="6 13" id="KW-0812">Transmembrane</keyword>
<dbReference type="InterPro" id="IPR003594">
    <property type="entry name" value="HATPase_dom"/>
</dbReference>
<evidence type="ECO:0000313" key="16">
    <source>
        <dbReference type="EMBL" id="OIQ49370.1"/>
    </source>
</evidence>
<evidence type="ECO:0000259" key="14">
    <source>
        <dbReference type="PROSITE" id="PS50109"/>
    </source>
</evidence>
<gene>
    <name evidence="16" type="primary">luxQ_5</name>
    <name evidence="16" type="ORF">BerOc1_01295</name>
</gene>
<dbReference type="SUPFAM" id="SSF47384">
    <property type="entry name" value="Homodimeric domain of signal transducing histidine kinase"/>
    <property type="match status" value="1"/>
</dbReference>
<dbReference type="EC" id="2.7.13.3" evidence="3"/>
<evidence type="ECO:0000256" key="1">
    <source>
        <dbReference type="ARBA" id="ARBA00000085"/>
    </source>
</evidence>
<keyword evidence="17" id="KW-1185">Reference proteome</keyword>
<dbReference type="InterPro" id="IPR021796">
    <property type="entry name" value="Tll0287-like_dom"/>
</dbReference>
<feature type="domain" description="Histidine kinase" evidence="14">
    <location>
        <begin position="273"/>
        <end position="495"/>
    </location>
</feature>
<evidence type="ECO:0000259" key="15">
    <source>
        <dbReference type="PROSITE" id="PS50110"/>
    </source>
</evidence>
<dbReference type="GO" id="GO:0016020">
    <property type="term" value="C:membrane"/>
    <property type="evidence" value="ECO:0007669"/>
    <property type="project" value="UniProtKB-SubCell"/>
</dbReference>
<evidence type="ECO:0000256" key="3">
    <source>
        <dbReference type="ARBA" id="ARBA00012438"/>
    </source>
</evidence>
<dbReference type="FunFam" id="3.30.565.10:FF:000010">
    <property type="entry name" value="Sensor histidine kinase RcsC"/>
    <property type="match status" value="1"/>
</dbReference>
<comment type="subcellular location">
    <subcellularLocation>
        <location evidence="2">Membrane</location>
    </subcellularLocation>
</comment>
<keyword evidence="9" id="KW-0067">ATP-binding</keyword>
<keyword evidence="10 13" id="KW-1133">Transmembrane helix</keyword>
<dbReference type="Pfam" id="PF00512">
    <property type="entry name" value="HisKA"/>
    <property type="match status" value="1"/>
</dbReference>
<name>A0A1J5MTN7_9BACT</name>
<dbReference type="PRINTS" id="PR00344">
    <property type="entry name" value="BCTRLSENSOR"/>
</dbReference>
<dbReference type="AlphaFoldDB" id="A0A1J5MTN7"/>
<evidence type="ECO:0000256" key="8">
    <source>
        <dbReference type="ARBA" id="ARBA00022777"/>
    </source>
</evidence>
<dbReference type="PANTHER" id="PTHR45339">
    <property type="entry name" value="HYBRID SIGNAL TRANSDUCTION HISTIDINE KINASE J"/>
    <property type="match status" value="1"/>
</dbReference>
<dbReference type="SMART" id="SM00448">
    <property type="entry name" value="REC"/>
    <property type="match status" value="1"/>
</dbReference>
<feature type="transmembrane region" description="Helical" evidence="13">
    <location>
        <begin position="219"/>
        <end position="240"/>
    </location>
</feature>
<dbReference type="Pfam" id="PF00072">
    <property type="entry name" value="Response_reg"/>
    <property type="match status" value="1"/>
</dbReference>
<dbReference type="RefSeq" id="WP_071544893.1">
    <property type="nucleotide sequence ID" value="NZ_LKAQ01000004.1"/>
</dbReference>
<evidence type="ECO:0000256" key="5">
    <source>
        <dbReference type="ARBA" id="ARBA00022679"/>
    </source>
</evidence>
<evidence type="ECO:0000256" key="10">
    <source>
        <dbReference type="ARBA" id="ARBA00022989"/>
    </source>
</evidence>
<sequence>MPPLNELTLPVKRWTFLILVCWTCISIFFVVYTFHLLEDSTLAQVHTKAQEAFNKDQSFRFWATMHGGVYVPITEKTPPNKYLSQVKERDISTPSGRELTLMNPAYMVRQLNESFGSLYGAQGHITSLNPLRPENAPDAWERAALLKFENGADEVYAIQNKGGERFARLMQPMEVTRGCLKCHAHQGYKVGDVRGGVSVSVPMAPFLAAQADLKFKSGLVVSGLWFFGVCLVLFGSSLLARNLRERDILTRNLETAKTNAESANSAKSVFLANMSHEIRTPLNGIMGMLQLFKSTPLTAEQSEYVDAALQSSQRLTFLLSDILDLSMIEKGVLAFRHEPVEIASLVDSIRNLFTVAAKQTGIDLVLSVDPDVPQRVMSDPTRLQQLLTNLVGNAIKFTPEGHVRLTIHNLKHSPPGQCRLLFVVGDTGEGIPDDKITHIFSPFAQASEGYTRNYQGAGLGLAICSRLVDAIGGSISVSSQLGQGTEIYCSLTFDLVPGDMAAIPGTRPEETQHYYDMAILLAEDDQVSRMVAERILSKSGCHVTCARDGREALDILKGDHFDLVVMDIQMPVMNGLESTRAIRNGEAGEWCRSIPIIAMTAYAMDSDRKSFNEAGMDDYIPKPVDNDSLLETLRKYSILLKS</sequence>
<dbReference type="PROSITE" id="PS50110">
    <property type="entry name" value="RESPONSE_REGULATORY"/>
    <property type="match status" value="1"/>
</dbReference>
<keyword evidence="11 13" id="KW-0472">Membrane</keyword>
<evidence type="ECO:0000256" key="13">
    <source>
        <dbReference type="SAM" id="Phobius"/>
    </source>
</evidence>
<dbReference type="CDD" id="cd17546">
    <property type="entry name" value="REC_hyHK_CKI1_RcsC-like"/>
    <property type="match status" value="1"/>
</dbReference>
<dbReference type="SUPFAM" id="SSF52172">
    <property type="entry name" value="CheY-like"/>
    <property type="match status" value="1"/>
</dbReference>
<keyword evidence="8 16" id="KW-0418">Kinase</keyword>
<evidence type="ECO:0000256" key="11">
    <source>
        <dbReference type="ARBA" id="ARBA00023136"/>
    </source>
</evidence>
<protein>
    <recommendedName>
        <fullName evidence="3">histidine kinase</fullName>
        <ecNumber evidence="3">2.7.13.3</ecNumber>
    </recommendedName>
</protein>
<organism evidence="16 17">
    <name type="scientific">Pseudodesulfovibrio hydrargyri</name>
    <dbReference type="NCBI Taxonomy" id="2125990"/>
    <lineage>
        <taxon>Bacteria</taxon>
        <taxon>Pseudomonadati</taxon>
        <taxon>Thermodesulfobacteriota</taxon>
        <taxon>Desulfovibrionia</taxon>
        <taxon>Desulfovibrionales</taxon>
        <taxon>Desulfovibrionaceae</taxon>
    </lineage>
</organism>
<dbReference type="PANTHER" id="PTHR45339:SF5">
    <property type="entry name" value="HISTIDINE KINASE"/>
    <property type="match status" value="1"/>
</dbReference>
<evidence type="ECO:0000256" key="6">
    <source>
        <dbReference type="ARBA" id="ARBA00022692"/>
    </source>
</evidence>
<dbReference type="GO" id="GO:0000155">
    <property type="term" value="F:phosphorelay sensor kinase activity"/>
    <property type="evidence" value="ECO:0007669"/>
    <property type="project" value="InterPro"/>
</dbReference>
<dbReference type="CDD" id="cd00082">
    <property type="entry name" value="HisKA"/>
    <property type="match status" value="1"/>
</dbReference>
<evidence type="ECO:0000256" key="2">
    <source>
        <dbReference type="ARBA" id="ARBA00004370"/>
    </source>
</evidence>
<feature type="modified residue" description="4-aspartylphosphate" evidence="12">
    <location>
        <position position="567"/>
    </location>
</feature>
<dbReference type="InterPro" id="IPR004358">
    <property type="entry name" value="Sig_transdc_His_kin-like_C"/>
</dbReference>
<comment type="caution">
    <text evidence="16">The sequence shown here is derived from an EMBL/GenBank/DDBJ whole genome shotgun (WGS) entry which is preliminary data.</text>
</comment>
<keyword evidence="5 16" id="KW-0808">Transferase</keyword>
<comment type="catalytic activity">
    <reaction evidence="1">
        <text>ATP + protein L-histidine = ADP + protein N-phospho-L-histidine.</text>
        <dbReference type="EC" id="2.7.13.3"/>
    </reaction>
</comment>
<dbReference type="SMART" id="SM00387">
    <property type="entry name" value="HATPase_c"/>
    <property type="match status" value="1"/>
</dbReference>
<dbReference type="Pfam" id="PF02518">
    <property type="entry name" value="HATPase_c"/>
    <property type="match status" value="1"/>
</dbReference>
<feature type="transmembrane region" description="Helical" evidence="13">
    <location>
        <begin position="14"/>
        <end position="34"/>
    </location>
</feature>
<dbReference type="InterPro" id="IPR036890">
    <property type="entry name" value="HATPase_C_sf"/>
</dbReference>